<keyword evidence="1" id="KW-1003">Cell membrane</keyword>
<evidence type="ECO:0000313" key="7">
    <source>
        <dbReference type="EMBL" id="QIM64580.1"/>
    </source>
</evidence>
<feature type="transmembrane region" description="Helical" evidence="6">
    <location>
        <begin position="119"/>
        <end position="140"/>
    </location>
</feature>
<dbReference type="EMBL" id="RKQT01000006">
    <property type="protein sequence ID" value="RPE91002.1"/>
    <property type="molecule type" value="Genomic_DNA"/>
</dbReference>
<keyword evidence="5 6" id="KW-0472">Membrane</keyword>
<dbReference type="GO" id="GO:0009246">
    <property type="term" value="P:enterobacterial common antigen biosynthetic process"/>
    <property type="evidence" value="ECO:0007669"/>
    <property type="project" value="InterPro"/>
</dbReference>
<feature type="transmembrane region" description="Helical" evidence="6">
    <location>
        <begin position="339"/>
        <end position="360"/>
    </location>
</feature>
<proteinExistence type="predicted"/>
<sequence>MTDLLLTCFYLLCAAAVATLIARSYQAERFSFHLIFSGLYFVTFFGGFPLSMALKYGFDVSVQRPEVLFETLAVATGSYFLYVLSYRFFDIRVQAVKTRSGVLNGSAFAKNSAKVTACLLALLAIVSLAGFIYFNGFLLLRLEKYSQIFSPLVSGVALKRFFYFLFPALLIAYFLAPSRRMWWGLLSVGMIFGGLSYFAVGGTRANLALAVMFFLLIGWKDRYLSAKTVVVVAIFGVVAMFGLALARYNLDVQGKEAIFTFLYLTRDSFSPWENFARILATDVEFQGLMPIVRDFYVYIPPSLWADRPDIAWNTANYFTKELLGNHSGLAMSPTLLGSLYLMGSLPLVAVGMGLIGKLLAETDRLFRSASPLWQGYLLANLFNLIVLVREGADAFISRWCFFTAVFLACWGLAYILVGKRNG</sequence>
<evidence type="ECO:0000256" key="6">
    <source>
        <dbReference type="SAM" id="Phobius"/>
    </source>
</evidence>
<dbReference type="Pfam" id="PF06899">
    <property type="entry name" value="WzyE"/>
    <property type="match status" value="1"/>
</dbReference>
<feature type="transmembrane region" description="Helical" evidence="6">
    <location>
        <begin position="161"/>
        <end position="176"/>
    </location>
</feature>
<evidence type="ECO:0000313" key="10">
    <source>
        <dbReference type="Proteomes" id="UP000502287"/>
    </source>
</evidence>
<gene>
    <name evidence="7" type="ORF">A4G17_03555</name>
    <name evidence="8" type="ORF">EDC49_2008</name>
</gene>
<reference evidence="7 10" key="1">
    <citation type="submission" date="2016-03" db="EMBL/GenBank/DDBJ databases">
        <authorList>
            <person name="Hansen M.J."/>
            <person name="Bojesen A.M."/>
            <person name="Planet P."/>
        </authorList>
    </citation>
    <scope>NUCLEOTIDE SEQUENCE [LARGE SCALE GENOMIC DNA]</scope>
    <source>
        <strain evidence="7 10">HPA 21</strain>
    </source>
</reference>
<feature type="transmembrane region" description="Helical" evidence="6">
    <location>
        <begin position="67"/>
        <end position="89"/>
    </location>
</feature>
<dbReference type="InterPro" id="IPR010691">
    <property type="entry name" value="WzyE"/>
</dbReference>
<evidence type="ECO:0000256" key="1">
    <source>
        <dbReference type="ARBA" id="ARBA00022475"/>
    </source>
</evidence>
<evidence type="ECO:0000313" key="8">
    <source>
        <dbReference type="EMBL" id="RPE91002.1"/>
    </source>
</evidence>
<organism evidence="7 10">
    <name type="scientific">Frederiksenia canicola</name>
    <dbReference type="NCBI Taxonomy" id="123824"/>
    <lineage>
        <taxon>Bacteria</taxon>
        <taxon>Pseudomonadati</taxon>
        <taxon>Pseudomonadota</taxon>
        <taxon>Gammaproteobacteria</taxon>
        <taxon>Pasteurellales</taxon>
        <taxon>Pasteurellaceae</taxon>
        <taxon>Frederiksenia</taxon>
    </lineage>
</organism>
<dbReference type="RefSeq" id="WP_123957584.1">
    <property type="nucleotide sequence ID" value="NZ_CP015029.1"/>
</dbReference>
<feature type="transmembrane region" description="Helical" evidence="6">
    <location>
        <begin position="395"/>
        <end position="417"/>
    </location>
</feature>
<keyword evidence="3 6" id="KW-0812">Transmembrane</keyword>
<dbReference type="GO" id="GO:0016020">
    <property type="term" value="C:membrane"/>
    <property type="evidence" value="ECO:0007669"/>
    <property type="project" value="InterPro"/>
</dbReference>
<keyword evidence="2" id="KW-0997">Cell inner membrane</keyword>
<evidence type="ECO:0000256" key="3">
    <source>
        <dbReference type="ARBA" id="ARBA00022692"/>
    </source>
</evidence>
<feature type="transmembrane region" description="Helical" evidence="6">
    <location>
        <begin position="32"/>
        <end position="55"/>
    </location>
</feature>
<evidence type="ECO:0000313" key="9">
    <source>
        <dbReference type="Proteomes" id="UP000276901"/>
    </source>
</evidence>
<keyword evidence="9" id="KW-1185">Reference proteome</keyword>
<reference evidence="8 9" key="2">
    <citation type="submission" date="2018-11" db="EMBL/GenBank/DDBJ databases">
        <title>Genomic Encyclopedia of Type Strains, Phase IV (KMG-IV): sequencing the most valuable type-strain genomes for metagenomic binning, comparative biology and taxonomic classification.</title>
        <authorList>
            <person name="Goeker M."/>
        </authorList>
    </citation>
    <scope>NUCLEOTIDE SEQUENCE [LARGE SCALE GENOMIC DNA]</scope>
    <source>
        <strain evidence="8 9">DSM 25797</strain>
    </source>
</reference>
<dbReference type="AlphaFoldDB" id="A0AAE6X486"/>
<evidence type="ECO:0000256" key="2">
    <source>
        <dbReference type="ARBA" id="ARBA00022519"/>
    </source>
</evidence>
<evidence type="ECO:0000256" key="5">
    <source>
        <dbReference type="ARBA" id="ARBA00023136"/>
    </source>
</evidence>
<feature type="transmembrane region" description="Helical" evidence="6">
    <location>
        <begin position="229"/>
        <end position="248"/>
    </location>
</feature>
<dbReference type="Proteomes" id="UP000276901">
    <property type="component" value="Unassembled WGS sequence"/>
</dbReference>
<feature type="transmembrane region" description="Helical" evidence="6">
    <location>
        <begin position="372"/>
        <end position="389"/>
    </location>
</feature>
<keyword evidence="4 6" id="KW-1133">Transmembrane helix</keyword>
<dbReference type="KEGG" id="fcl:A4G17_03555"/>
<dbReference type="Proteomes" id="UP000502287">
    <property type="component" value="Chromosome"/>
</dbReference>
<dbReference type="EMBL" id="CP015029">
    <property type="protein sequence ID" value="QIM64580.1"/>
    <property type="molecule type" value="Genomic_DNA"/>
</dbReference>
<accession>A0AAE6X486</accession>
<protein>
    <submittedName>
        <fullName evidence="7 8">Antigen polymerase</fullName>
    </submittedName>
</protein>
<name>A0AAE6X486_9PAST</name>
<evidence type="ECO:0000256" key="4">
    <source>
        <dbReference type="ARBA" id="ARBA00022989"/>
    </source>
</evidence>